<keyword evidence="3" id="KW-0507">mRNA processing</keyword>
<dbReference type="SMART" id="SM00293">
    <property type="entry name" value="PWWP"/>
    <property type="match status" value="1"/>
</dbReference>
<feature type="compositionally biased region" description="Low complexity" evidence="8">
    <location>
        <begin position="1284"/>
        <end position="1294"/>
    </location>
</feature>
<feature type="region of interest" description="Disordered" evidence="8">
    <location>
        <begin position="1280"/>
        <end position="1346"/>
    </location>
</feature>
<feature type="transmembrane region" description="Helical" evidence="9">
    <location>
        <begin position="1426"/>
        <end position="1444"/>
    </location>
</feature>
<feature type="compositionally biased region" description="Basic and acidic residues" evidence="8">
    <location>
        <begin position="1082"/>
        <end position="1102"/>
    </location>
</feature>
<feature type="region of interest" description="Disordered" evidence="8">
    <location>
        <begin position="156"/>
        <end position="336"/>
    </location>
</feature>
<feature type="region of interest" description="Disordered" evidence="8">
    <location>
        <begin position="1025"/>
        <end position="1044"/>
    </location>
</feature>
<feature type="compositionally biased region" description="Polar residues" evidence="8">
    <location>
        <begin position="528"/>
        <end position="543"/>
    </location>
</feature>
<dbReference type="GO" id="GO:0009908">
    <property type="term" value="P:flower development"/>
    <property type="evidence" value="ECO:0007669"/>
    <property type="project" value="UniProtKB-KW"/>
</dbReference>
<accession>A0A2P5WQZ1</accession>
<feature type="compositionally biased region" description="Polar residues" evidence="8">
    <location>
        <begin position="1219"/>
        <end position="1229"/>
    </location>
</feature>
<feature type="region of interest" description="Disordered" evidence="8">
    <location>
        <begin position="656"/>
        <end position="678"/>
    </location>
</feature>
<name>A0A2P5WQZ1_GOSBA</name>
<evidence type="ECO:0000259" key="10">
    <source>
        <dbReference type="PROSITE" id="PS50812"/>
    </source>
</evidence>
<dbReference type="SMART" id="SM00582">
    <property type="entry name" value="RPR"/>
    <property type="match status" value="1"/>
</dbReference>
<evidence type="ECO:0008006" key="14">
    <source>
        <dbReference type="Google" id="ProtNLM"/>
    </source>
</evidence>
<evidence type="ECO:0000259" key="11">
    <source>
        <dbReference type="PROSITE" id="PS51391"/>
    </source>
</evidence>
<evidence type="ECO:0000256" key="7">
    <source>
        <dbReference type="ARBA" id="ARBA00023242"/>
    </source>
</evidence>
<feature type="compositionally biased region" description="Basic and acidic residues" evidence="8">
    <location>
        <begin position="156"/>
        <end position="165"/>
    </location>
</feature>
<feature type="compositionally biased region" description="Pro residues" evidence="8">
    <location>
        <begin position="1120"/>
        <end position="1194"/>
    </location>
</feature>
<feature type="domain" description="CID" evidence="11">
    <location>
        <begin position="833"/>
        <end position="974"/>
    </location>
</feature>
<evidence type="ECO:0000313" key="12">
    <source>
        <dbReference type="EMBL" id="PPR93473.1"/>
    </source>
</evidence>
<keyword evidence="9" id="KW-0472">Membrane</keyword>
<organism evidence="12 13">
    <name type="scientific">Gossypium barbadense</name>
    <name type="common">Sea Island cotton</name>
    <name type="synonym">Hibiscus barbadensis</name>
    <dbReference type="NCBI Taxonomy" id="3634"/>
    <lineage>
        <taxon>Eukaryota</taxon>
        <taxon>Viridiplantae</taxon>
        <taxon>Streptophyta</taxon>
        <taxon>Embryophyta</taxon>
        <taxon>Tracheophyta</taxon>
        <taxon>Spermatophyta</taxon>
        <taxon>Magnoliopsida</taxon>
        <taxon>eudicotyledons</taxon>
        <taxon>Gunneridae</taxon>
        <taxon>Pentapetalae</taxon>
        <taxon>rosids</taxon>
        <taxon>malvids</taxon>
        <taxon>Malvales</taxon>
        <taxon>Malvaceae</taxon>
        <taxon>Malvoideae</taxon>
        <taxon>Gossypium</taxon>
    </lineage>
</organism>
<dbReference type="PROSITE" id="PS50812">
    <property type="entry name" value="PWWP"/>
    <property type="match status" value="1"/>
</dbReference>
<keyword evidence="6" id="KW-0804">Transcription</keyword>
<feature type="region of interest" description="Disordered" evidence="8">
    <location>
        <begin position="1080"/>
        <end position="1236"/>
    </location>
</feature>
<feature type="region of interest" description="Disordered" evidence="8">
    <location>
        <begin position="372"/>
        <end position="459"/>
    </location>
</feature>
<evidence type="ECO:0000256" key="9">
    <source>
        <dbReference type="SAM" id="Phobius"/>
    </source>
</evidence>
<gene>
    <name evidence="12" type="ORF">GOBAR_AA27197</name>
</gene>
<protein>
    <recommendedName>
        <fullName evidence="14">CID domain-containing protein</fullName>
    </recommendedName>
</protein>
<dbReference type="FunFam" id="1.25.40.90:FF:000037">
    <property type="entry name" value="Enhancer of ag-4 2"/>
    <property type="match status" value="1"/>
</dbReference>
<feature type="compositionally biased region" description="Polar residues" evidence="8">
    <location>
        <begin position="656"/>
        <end position="674"/>
    </location>
</feature>
<dbReference type="GO" id="GO:0006397">
    <property type="term" value="P:mRNA processing"/>
    <property type="evidence" value="ECO:0007669"/>
    <property type="project" value="UniProtKB-KW"/>
</dbReference>
<dbReference type="InterPro" id="IPR008942">
    <property type="entry name" value="ENTH_VHS"/>
</dbReference>
<dbReference type="PANTHER" id="PTHR12550:SF70">
    <property type="entry name" value="JIL-1 ANCHORING AND STABILIZING PROTEIN, ISOFORM A"/>
    <property type="match status" value="1"/>
</dbReference>
<keyword evidence="5" id="KW-0287">Flowering</keyword>
<dbReference type="Gene3D" id="2.30.30.140">
    <property type="match status" value="1"/>
</dbReference>
<feature type="compositionally biased region" description="Basic and acidic residues" evidence="8">
    <location>
        <begin position="257"/>
        <end position="268"/>
    </location>
</feature>
<dbReference type="Proteomes" id="UP000239757">
    <property type="component" value="Unassembled WGS sequence"/>
</dbReference>
<keyword evidence="7" id="KW-0539">Nucleus</keyword>
<evidence type="ECO:0000313" key="13">
    <source>
        <dbReference type="Proteomes" id="UP000239757"/>
    </source>
</evidence>
<dbReference type="GO" id="GO:0005634">
    <property type="term" value="C:nucleus"/>
    <property type="evidence" value="ECO:0007669"/>
    <property type="project" value="UniProtKB-SubCell"/>
</dbReference>
<dbReference type="SUPFAM" id="SSF63748">
    <property type="entry name" value="Tudor/PWWP/MBT"/>
    <property type="match status" value="1"/>
</dbReference>
<feature type="region of interest" description="Disordered" evidence="8">
    <location>
        <begin position="766"/>
        <end position="833"/>
    </location>
</feature>
<dbReference type="Pfam" id="PF00855">
    <property type="entry name" value="PWWP"/>
    <property type="match status" value="1"/>
</dbReference>
<dbReference type="InterPro" id="IPR006569">
    <property type="entry name" value="CID_dom"/>
</dbReference>
<dbReference type="Pfam" id="PF04818">
    <property type="entry name" value="CID"/>
    <property type="match status" value="1"/>
</dbReference>
<comment type="subcellular location">
    <subcellularLocation>
        <location evidence="1">Nucleus</location>
    </subcellularLocation>
</comment>
<feature type="domain" description="PWWP" evidence="10">
    <location>
        <begin position="19"/>
        <end position="61"/>
    </location>
</feature>
<feature type="compositionally biased region" description="Polar residues" evidence="8">
    <location>
        <begin position="789"/>
        <end position="807"/>
    </location>
</feature>
<evidence type="ECO:0000256" key="3">
    <source>
        <dbReference type="ARBA" id="ARBA00022664"/>
    </source>
</evidence>
<feature type="compositionally biased region" description="Low complexity" evidence="8">
    <location>
        <begin position="1195"/>
        <end position="1205"/>
    </location>
</feature>
<dbReference type="EMBL" id="KZ666798">
    <property type="protein sequence ID" value="PPR93473.1"/>
    <property type="molecule type" value="Genomic_DNA"/>
</dbReference>
<dbReference type="PANTHER" id="PTHR12550">
    <property type="entry name" value="HEPATOMA-DERIVED GROWTH FACTOR-RELATED"/>
    <property type="match status" value="1"/>
</dbReference>
<evidence type="ECO:0000256" key="4">
    <source>
        <dbReference type="ARBA" id="ARBA00023015"/>
    </source>
</evidence>
<keyword evidence="9" id="KW-0812">Transmembrane</keyword>
<keyword evidence="9" id="KW-1133">Transmembrane helix</keyword>
<proteinExistence type="predicted"/>
<evidence type="ECO:0000256" key="6">
    <source>
        <dbReference type="ARBA" id="ARBA00023163"/>
    </source>
</evidence>
<feature type="region of interest" description="Disordered" evidence="8">
    <location>
        <begin position="487"/>
        <end position="603"/>
    </location>
</feature>
<dbReference type="OrthoDB" id="62853at2759"/>
<keyword evidence="2" id="KW-0217">Developmental protein</keyword>
<feature type="compositionally biased region" description="Polar residues" evidence="8">
    <location>
        <begin position="435"/>
        <end position="444"/>
    </location>
</feature>
<feature type="compositionally biased region" description="Polar residues" evidence="8">
    <location>
        <begin position="296"/>
        <end position="307"/>
    </location>
</feature>
<evidence type="ECO:0000256" key="8">
    <source>
        <dbReference type="SAM" id="MobiDB-lite"/>
    </source>
</evidence>
<dbReference type="PRINTS" id="PR01217">
    <property type="entry name" value="PRICHEXTENSN"/>
</dbReference>
<sequence>MAGGRKKGGNKAKVKNLSLGDLVLAKVKGFPAWPAKISRPEDWEREPDPKKYFVQFFGTEEICIPNKVLNMLNANPCCQGVCLGIRTQCLNLLAPQEPLRKVPFMRAFVAPVDIQAFTSETKSKLSAKSQVVKTRYFVQAVKEICVAFDELHKEKSSDLRDETDKSTPGFEASSADGVEDGGAEADLKNGKSAVAPGEETTSVGKGENNSEHIKPLISGHADDSSSPHMSSEGNDKISNGEQAKKEVFSPAFLDKPSPIKEEFSDDKIAAANCTKKSLRDDQMSKKMAPGSKKRTVQGQKSSSSAATTMRDDKSSGCLDLPDSEEQLKDRVKGKVSSGSVRKFLSDTFKSDSNYIGGKKAKELLKSKSNLKATDNVLDAAANPEGETTGKKKRGEPGLGKLNFGADEVLHPAKKSKVVDMKNEASKGSIVKKTKGNSPSSNNVNSKAAKHSESKKSTSHVLALRAPLSMISDVSGDEAVLPVSKRHWRAPEAMFGSGSSNSDNKIGKNPVELKNYNSSSSHVKIPDASKSSDVNHSSASNAQRSVEESNQHENNGPKEASSKLMNDVVSPIRPQTVERRPTHASITPERSESEQLSSKEAKPDLISLRKSPHLVSATKQVEQHRTTKAAAKVSGNGTQKKAPSVFVKGFGLTSEGLKSSQQNQVLSQRNRQASSVERLKSTPKAISRGNDTTFVTETSMEFDIFREDRSGSLIDSKNSDSAMSMKHLIAAAQAKRRLAHSQQYCLGNPSSAFLSMSEAQGASLNPAVQPFPSVTNNEVQGDGQGCAHRTSITSPSTLGHLSGSQNQQDTEETEERRASSGHMAAGGSLSGGTEASVARDAFEGMIETLSRTKESIRRATRLAIDCAKYGIANEVVELLIRKLESEPSFHRKVDLFFLVDSITQCSHNQKGIAGASYIPTVQTALPRLLGAAAPPGASARENRRQCLKVLRLWLERKILPESILRRYMDDIGVSNDDALSGFSLRRPSRAERAIDDPIREMEGMLVDEYGSNATFQLPGLLSSNAFDDDEEELSDSPCGEAADASPLETAQALVELEACTVTPSDRRHCILEDVDGELEMEDVSAHQKDDRPSFTNDSLEKDMQQQGTDRIMEPASSSPNGFPPLPEGSPPLPPDSPPPPPLPPSPPPPPPPSSPSPPPPPPPLPTQLPPPLAPPACPPPAFVPQPPLPTQPMLPPQSSMQSSPQLAYQAPVPHDYRGTPNGNQMVQISGSAPHGGHIDAAVKNELFLQQSPCFPTGTRNSREASGYNSSRQLEYGHNEMYLNAPSSQPSQQFQPGNTAFVQRPLPPSLPQTSSSHFSFTKPSMPPHPQHSYPPQYSLPSQHDGRRPFVSDEQWRMPAGEYIAGRNPPSAGPLFVQEGLNYLVPNHHEASMIERWYFRPPGERPPSNNMAFPIASTNTLPAGAPNSGIAILFCLGLLVMVFHPCCRVDQMCLPLIVGDQLENKEIVLLDPTPKHEAKYRKMSSMSIPISTTMKFSEDRVRGWVVCFRIRHPKYYNVTNE</sequence>
<dbReference type="PROSITE" id="PS51391">
    <property type="entry name" value="CID"/>
    <property type="match status" value="1"/>
</dbReference>
<dbReference type="InterPro" id="IPR000313">
    <property type="entry name" value="PWWP_dom"/>
</dbReference>
<evidence type="ECO:0000256" key="5">
    <source>
        <dbReference type="ARBA" id="ARBA00023089"/>
    </source>
</evidence>
<keyword evidence="4" id="KW-0805">Transcription regulation</keyword>
<feature type="compositionally biased region" description="Basic and acidic residues" evidence="8">
    <location>
        <begin position="588"/>
        <end position="602"/>
    </location>
</feature>
<feature type="compositionally biased region" description="Basic and acidic residues" evidence="8">
    <location>
        <begin position="208"/>
        <end position="225"/>
    </location>
</feature>
<evidence type="ECO:0000256" key="1">
    <source>
        <dbReference type="ARBA" id="ARBA00004123"/>
    </source>
</evidence>
<feature type="compositionally biased region" description="Polar residues" evidence="8">
    <location>
        <begin position="226"/>
        <end position="241"/>
    </location>
</feature>
<reference evidence="12 13" key="1">
    <citation type="submission" date="2015-01" db="EMBL/GenBank/DDBJ databases">
        <title>Genome of allotetraploid Gossypium barbadense reveals genomic plasticity and fiber elongation in cotton evolution.</title>
        <authorList>
            <person name="Chen X."/>
            <person name="Liu X."/>
            <person name="Zhao B."/>
            <person name="Zheng H."/>
            <person name="Hu Y."/>
            <person name="Lu G."/>
            <person name="Yang C."/>
            <person name="Chen J."/>
            <person name="Shan C."/>
            <person name="Zhang L."/>
            <person name="Zhou Y."/>
            <person name="Wang L."/>
            <person name="Guo W."/>
            <person name="Bai Y."/>
            <person name="Ruan J."/>
            <person name="Shangguan X."/>
            <person name="Mao Y."/>
            <person name="Jiang J."/>
            <person name="Zhu Y."/>
            <person name="Lei J."/>
            <person name="Kang H."/>
            <person name="Chen S."/>
            <person name="He X."/>
            <person name="Wang R."/>
            <person name="Wang Y."/>
            <person name="Chen J."/>
            <person name="Wang L."/>
            <person name="Yu S."/>
            <person name="Wang B."/>
            <person name="Wei J."/>
            <person name="Song S."/>
            <person name="Lu X."/>
            <person name="Gao Z."/>
            <person name="Gu W."/>
            <person name="Deng X."/>
            <person name="Ma D."/>
            <person name="Wang S."/>
            <person name="Liang W."/>
            <person name="Fang L."/>
            <person name="Cai C."/>
            <person name="Zhu X."/>
            <person name="Zhou B."/>
            <person name="Zhang Y."/>
            <person name="Chen Z."/>
            <person name="Xu S."/>
            <person name="Zhu R."/>
            <person name="Wang S."/>
            <person name="Zhang T."/>
            <person name="Zhao G."/>
        </authorList>
    </citation>
    <scope>NUCLEOTIDE SEQUENCE [LARGE SCALE GENOMIC DNA]</scope>
    <source>
        <strain evidence="13">cv. Xinhai21</strain>
        <tissue evidence="12">Leaf</tissue>
    </source>
</reference>
<dbReference type="Gene3D" id="1.25.40.90">
    <property type="match status" value="1"/>
</dbReference>
<evidence type="ECO:0000256" key="2">
    <source>
        <dbReference type="ARBA" id="ARBA00022473"/>
    </source>
</evidence>